<gene>
    <name evidence="1" type="ORF">SAMN05192529_11353</name>
</gene>
<organism evidence="1 2">
    <name type="scientific">Arachidicoccus rhizosphaerae</name>
    <dbReference type="NCBI Taxonomy" id="551991"/>
    <lineage>
        <taxon>Bacteria</taxon>
        <taxon>Pseudomonadati</taxon>
        <taxon>Bacteroidota</taxon>
        <taxon>Chitinophagia</taxon>
        <taxon>Chitinophagales</taxon>
        <taxon>Chitinophagaceae</taxon>
        <taxon>Arachidicoccus</taxon>
    </lineage>
</organism>
<protein>
    <submittedName>
        <fullName evidence="1">YtxH-like protein</fullName>
    </submittedName>
</protein>
<reference evidence="1 2" key="1">
    <citation type="submission" date="2016-10" db="EMBL/GenBank/DDBJ databases">
        <authorList>
            <person name="de Groot N.N."/>
        </authorList>
    </citation>
    <scope>NUCLEOTIDE SEQUENCE [LARGE SCALE GENOMIC DNA]</scope>
    <source>
        <strain evidence="1 2">Vu-144</strain>
    </source>
</reference>
<name>A0A1H4A4V5_9BACT</name>
<dbReference type="EMBL" id="FNQY01000013">
    <property type="protein sequence ID" value="SEA30808.1"/>
    <property type="molecule type" value="Genomic_DNA"/>
</dbReference>
<proteinExistence type="predicted"/>
<dbReference type="RefSeq" id="WP_091398602.1">
    <property type="nucleotide sequence ID" value="NZ_FNQY01000013.1"/>
</dbReference>
<evidence type="ECO:0000313" key="2">
    <source>
        <dbReference type="Proteomes" id="UP000199041"/>
    </source>
</evidence>
<evidence type="ECO:0000313" key="1">
    <source>
        <dbReference type="EMBL" id="SEA30808.1"/>
    </source>
</evidence>
<accession>A0A1H4A4V5</accession>
<sequence length="91" mass="10235">MKNNQKFLSGFLLGAAAGAIVTSFLNGDKGQTVIQNFKNVVREATDDLKTGLENFDEKLEKWTNKGRDFIADLKSSNKKDEDLYDLEEIFS</sequence>
<dbReference type="STRING" id="551991.SAMN05192529_11353"/>
<keyword evidence="2" id="KW-1185">Reference proteome</keyword>
<dbReference type="Proteomes" id="UP000199041">
    <property type="component" value="Unassembled WGS sequence"/>
</dbReference>
<dbReference type="AlphaFoldDB" id="A0A1H4A4V5"/>
<dbReference type="OrthoDB" id="676550at2"/>